<gene>
    <name evidence="3" type="ORF">BN85300970</name>
</gene>
<keyword evidence="2" id="KW-0732">Signal</keyword>
<name>U4KQT0_9MOLU</name>
<dbReference type="STRING" id="61635.BN85300970"/>
<accession>U4KQT0</accession>
<keyword evidence="1" id="KW-1133">Transmembrane helix</keyword>
<evidence type="ECO:0000256" key="2">
    <source>
        <dbReference type="SAM" id="SignalP"/>
    </source>
</evidence>
<feature type="signal peptide" evidence="2">
    <location>
        <begin position="1"/>
        <end position="30"/>
    </location>
</feature>
<dbReference type="Gene3D" id="2.60.40.10">
    <property type="entry name" value="Immunoglobulins"/>
    <property type="match status" value="1"/>
</dbReference>
<dbReference type="InterPro" id="IPR013783">
    <property type="entry name" value="Ig-like_fold"/>
</dbReference>
<protein>
    <recommendedName>
        <fullName evidence="5">HYR domain-containing protein</fullName>
    </recommendedName>
</protein>
<evidence type="ECO:0000313" key="4">
    <source>
        <dbReference type="Proteomes" id="UP000032737"/>
    </source>
</evidence>
<dbReference type="AlphaFoldDB" id="U4KQT0"/>
<reference evidence="3 4" key="1">
    <citation type="journal article" date="2013" name="J. Mol. Microbiol. Biotechnol.">
        <title>Analysis of the Complete Genomes of Acholeplasma brassicae , A. palmae and A. laidlawii and Their Comparison to the Obligate Parasites from ' Candidatus Phytoplasma'.</title>
        <authorList>
            <person name="Kube M."/>
            <person name="Siewert C."/>
            <person name="Migdoll A.M."/>
            <person name="Duduk B."/>
            <person name="Holz S."/>
            <person name="Rabus R."/>
            <person name="Seemuller E."/>
            <person name="Mitrovic J."/>
            <person name="Muller I."/>
            <person name="Buttner C."/>
            <person name="Reinhardt R."/>
        </authorList>
    </citation>
    <scope>NUCLEOTIDE SEQUENCE [LARGE SCALE GENOMIC DNA]</scope>
    <source>
        <strain evidence="4">0502</strain>
    </source>
</reference>
<dbReference type="RefSeq" id="WP_030003987.1">
    <property type="nucleotide sequence ID" value="NC_022549.1"/>
</dbReference>
<organism evidence="3 4">
    <name type="scientific">Acholeplasma brassicae</name>
    <dbReference type="NCBI Taxonomy" id="61635"/>
    <lineage>
        <taxon>Bacteria</taxon>
        <taxon>Bacillati</taxon>
        <taxon>Mycoplasmatota</taxon>
        <taxon>Mollicutes</taxon>
        <taxon>Acholeplasmatales</taxon>
        <taxon>Acholeplasmataceae</taxon>
        <taxon>Acholeplasma</taxon>
    </lineage>
</organism>
<sequence>MRKISFIKKSLLAVLFLFSVSSVFVFTSHAAVMSETFLNDSFDGGMNDEKWQVVNDTTEAIGYLGDAGTLRYVDTTGAEEVMMTTNPLTSGEGVTGYSVEFDFLYQSADWGDWFGFAFNKTEIVKGLDWGKGGYLMGRISSLQINNPSDTVDGPSSASPNALTTFEEMTPSVASIANVNVRFKFVYTTATKKLELYYDKVSETMDMSTLRNTFTFGSLSLEEDYHFAIVSSSKGLYELDNLKIEKLTATESILYVESDFESAELPEEITLAVSDKFSYGPAKALDLNNPALGAMILSKNPVVVNPNVDKKLHMAYQQNLTQLDLDKKTGVVYGVEALTDTLVTEGVVHIYFVNRDVAGTPTTFIGATMGDGEALVQVLAERSLDLNLASTGYIDVELSFGAFNNVHVNLADLKHYDFKAGATIGHFGFTGEVGTRLLVDNFTSKAYTYYDQSQAPDLAENFETSYLDSNLWEIYNSKDLRPGTEMPLFPTTKGIYIENGKLNFDVAGESARLITKHDYANVEVRFSLEDFNQPITPRNEDGEIGGVEVPTTYYVALSFGYESTLQNFWNVPTIIFQARDGGAVIYTLNMNDATVYSVDTALLLSADENKDETFEFKVIALNGKVSIWMKRASDPVTLFDGAPLLTYEDVNTKGRVALASSASGSFKLDDVSIVKMGGEFSKPEITDSVDPMTLVKPVITINNTKPVQFEQNSTDVVDLKTYFTVTDNKDSITITDQMINNGGFDLTKVGQYTISLTVTDSDGNQSVEHVILSVYPEVPEAQKSNTALVASLTSVVALGVGFGVAFVVFKKVKKI</sequence>
<dbReference type="KEGG" id="abra:BN85300970"/>
<dbReference type="HOGENOM" id="CLU_346702_0_0_14"/>
<evidence type="ECO:0000256" key="1">
    <source>
        <dbReference type="SAM" id="Phobius"/>
    </source>
</evidence>
<keyword evidence="4" id="KW-1185">Reference proteome</keyword>
<keyword evidence="1" id="KW-0472">Membrane</keyword>
<feature type="chain" id="PRO_5004650990" description="HYR domain-containing protein" evidence="2">
    <location>
        <begin position="31"/>
        <end position="814"/>
    </location>
</feature>
<dbReference type="EMBL" id="FO681348">
    <property type="protein sequence ID" value="CCV65118.1"/>
    <property type="molecule type" value="Genomic_DNA"/>
</dbReference>
<keyword evidence="1" id="KW-0812">Transmembrane</keyword>
<dbReference type="Proteomes" id="UP000032737">
    <property type="component" value="Chromosome"/>
</dbReference>
<proteinExistence type="predicted"/>
<feature type="transmembrane region" description="Helical" evidence="1">
    <location>
        <begin position="786"/>
        <end position="808"/>
    </location>
</feature>
<evidence type="ECO:0008006" key="5">
    <source>
        <dbReference type="Google" id="ProtNLM"/>
    </source>
</evidence>
<evidence type="ECO:0000313" key="3">
    <source>
        <dbReference type="EMBL" id="CCV65118.1"/>
    </source>
</evidence>